<name>A0A8J6XYQ0_9BACT</name>
<dbReference type="Gene3D" id="2.60.120.10">
    <property type="entry name" value="Jelly Rolls"/>
    <property type="match status" value="1"/>
</dbReference>
<evidence type="ECO:0000256" key="1">
    <source>
        <dbReference type="SAM" id="MobiDB-lite"/>
    </source>
</evidence>
<dbReference type="Proteomes" id="UP000648239">
    <property type="component" value="Unassembled WGS sequence"/>
</dbReference>
<dbReference type="InterPro" id="IPR014710">
    <property type="entry name" value="RmlC-like_jellyroll"/>
</dbReference>
<comment type="caution">
    <text evidence="4">The sequence shown here is derived from an EMBL/GenBank/DDBJ whole genome shotgun (WGS) entry which is preliminary data.</text>
</comment>
<feature type="domain" description="FHA" evidence="2">
    <location>
        <begin position="171"/>
        <end position="230"/>
    </location>
</feature>
<sequence length="256" mass="28497">MASHPFQNFMVRYGGGERIFTEGELAANMYIVQSGKVRMFRIMEDEKRILGEMEKGDFFGEMSILEGLPRTFSAEALEDVELIEINSMTFDKMIKGNIEIAIRMLRKLSIRCRELERRIMEVHPAAGKGPSQPGPSGVSRPVSTADGDSGLRLVEETEDNPVVFQFEGPTILVGRYDPVTEMRPDVDLTQLDLKRSVSRRHALLQESDEGFTITEEVGALNGTSVNGEKLVTGKPHPIADGDVLSFGMVKLLFRTS</sequence>
<evidence type="ECO:0000313" key="5">
    <source>
        <dbReference type="Proteomes" id="UP000648239"/>
    </source>
</evidence>
<dbReference type="PROSITE" id="PS50042">
    <property type="entry name" value="CNMP_BINDING_3"/>
    <property type="match status" value="1"/>
</dbReference>
<feature type="domain" description="Cyclic nucleotide-binding" evidence="3">
    <location>
        <begin position="13"/>
        <end position="111"/>
    </location>
</feature>
<dbReference type="SUPFAM" id="SSF49879">
    <property type="entry name" value="SMAD/FHA domain"/>
    <property type="match status" value="1"/>
</dbReference>
<organism evidence="4 5">
    <name type="scientific">Candidatus Polarisedimenticola svalbardensis</name>
    <dbReference type="NCBI Taxonomy" id="2886004"/>
    <lineage>
        <taxon>Bacteria</taxon>
        <taxon>Pseudomonadati</taxon>
        <taxon>Acidobacteriota</taxon>
        <taxon>Candidatus Polarisedimenticolia</taxon>
        <taxon>Candidatus Polarisedimenticolales</taxon>
        <taxon>Candidatus Polarisedimenticolaceae</taxon>
        <taxon>Candidatus Polarisedimenticola</taxon>
    </lineage>
</organism>
<dbReference type="SMART" id="SM00100">
    <property type="entry name" value="cNMP"/>
    <property type="match status" value="1"/>
</dbReference>
<dbReference type="InterPro" id="IPR050397">
    <property type="entry name" value="Env_Response_Regulators"/>
</dbReference>
<dbReference type="CDD" id="cd00038">
    <property type="entry name" value="CAP_ED"/>
    <property type="match status" value="1"/>
</dbReference>
<dbReference type="InterPro" id="IPR008984">
    <property type="entry name" value="SMAD_FHA_dom_sf"/>
</dbReference>
<dbReference type="InterPro" id="IPR000595">
    <property type="entry name" value="cNMP-bd_dom"/>
</dbReference>
<dbReference type="PROSITE" id="PS50006">
    <property type="entry name" value="FHA_DOMAIN"/>
    <property type="match status" value="1"/>
</dbReference>
<gene>
    <name evidence="4" type="ORF">IFK94_01265</name>
</gene>
<dbReference type="SUPFAM" id="SSF51206">
    <property type="entry name" value="cAMP-binding domain-like"/>
    <property type="match status" value="1"/>
</dbReference>
<reference evidence="4 5" key="1">
    <citation type="submission" date="2020-08" db="EMBL/GenBank/DDBJ databases">
        <title>Acidobacteriota in marine sediments use diverse sulfur dissimilation pathways.</title>
        <authorList>
            <person name="Wasmund K."/>
        </authorList>
    </citation>
    <scope>NUCLEOTIDE SEQUENCE [LARGE SCALE GENOMIC DNA]</scope>
    <source>
        <strain evidence="4">MAG AM4</strain>
    </source>
</reference>
<dbReference type="GO" id="GO:0005829">
    <property type="term" value="C:cytosol"/>
    <property type="evidence" value="ECO:0007669"/>
    <property type="project" value="TreeGrafter"/>
</dbReference>
<evidence type="ECO:0000259" key="3">
    <source>
        <dbReference type="PROSITE" id="PS50042"/>
    </source>
</evidence>
<dbReference type="Gene3D" id="2.60.200.20">
    <property type="match status" value="1"/>
</dbReference>
<dbReference type="AlphaFoldDB" id="A0A8J6XYQ0"/>
<dbReference type="PANTHER" id="PTHR24567:SF74">
    <property type="entry name" value="HTH-TYPE TRANSCRIPTIONAL REGULATOR ARCR"/>
    <property type="match status" value="1"/>
</dbReference>
<protein>
    <submittedName>
        <fullName evidence="4">Cyclic nucleotide-binding domain-containing protein</fullName>
    </submittedName>
</protein>
<evidence type="ECO:0000259" key="2">
    <source>
        <dbReference type="PROSITE" id="PS50006"/>
    </source>
</evidence>
<dbReference type="Pfam" id="PF00498">
    <property type="entry name" value="FHA"/>
    <property type="match status" value="1"/>
</dbReference>
<dbReference type="InterPro" id="IPR000253">
    <property type="entry name" value="FHA_dom"/>
</dbReference>
<feature type="region of interest" description="Disordered" evidence="1">
    <location>
        <begin position="124"/>
        <end position="148"/>
    </location>
</feature>
<dbReference type="SMART" id="SM00240">
    <property type="entry name" value="FHA"/>
    <property type="match status" value="1"/>
</dbReference>
<dbReference type="InterPro" id="IPR018490">
    <property type="entry name" value="cNMP-bd_dom_sf"/>
</dbReference>
<dbReference type="PANTHER" id="PTHR24567">
    <property type="entry name" value="CRP FAMILY TRANSCRIPTIONAL REGULATORY PROTEIN"/>
    <property type="match status" value="1"/>
</dbReference>
<dbReference type="Pfam" id="PF00027">
    <property type="entry name" value="cNMP_binding"/>
    <property type="match status" value="1"/>
</dbReference>
<accession>A0A8J6XYQ0</accession>
<dbReference type="EMBL" id="JACXWD010000002">
    <property type="protein sequence ID" value="MBD3866728.1"/>
    <property type="molecule type" value="Genomic_DNA"/>
</dbReference>
<proteinExistence type="predicted"/>
<dbReference type="GO" id="GO:0003700">
    <property type="term" value="F:DNA-binding transcription factor activity"/>
    <property type="evidence" value="ECO:0007669"/>
    <property type="project" value="TreeGrafter"/>
</dbReference>
<evidence type="ECO:0000313" key="4">
    <source>
        <dbReference type="EMBL" id="MBD3866728.1"/>
    </source>
</evidence>
<dbReference type="CDD" id="cd00060">
    <property type="entry name" value="FHA"/>
    <property type="match status" value="1"/>
</dbReference>